<gene>
    <name evidence="4" type="ORF">B0J12DRAFT_164763</name>
</gene>
<feature type="transmembrane region" description="Helical" evidence="2">
    <location>
        <begin position="640"/>
        <end position="664"/>
    </location>
</feature>
<accession>A0ABQ8GS15</accession>
<feature type="compositionally biased region" description="Polar residues" evidence="1">
    <location>
        <begin position="29"/>
        <end position="51"/>
    </location>
</feature>
<feature type="compositionally biased region" description="Basic and acidic residues" evidence="1">
    <location>
        <begin position="12"/>
        <end position="23"/>
    </location>
</feature>
<dbReference type="InterPro" id="IPR046623">
    <property type="entry name" value="DUF6536"/>
</dbReference>
<protein>
    <recommendedName>
        <fullName evidence="3">DUF6536 domain-containing protein</fullName>
    </recommendedName>
</protein>
<evidence type="ECO:0000256" key="2">
    <source>
        <dbReference type="SAM" id="Phobius"/>
    </source>
</evidence>
<name>A0ABQ8GS15_9PEZI</name>
<feature type="transmembrane region" description="Helical" evidence="2">
    <location>
        <begin position="210"/>
        <end position="227"/>
    </location>
</feature>
<comment type="caution">
    <text evidence="4">The sequence shown here is derived from an EMBL/GenBank/DDBJ whole genome shotgun (WGS) entry which is preliminary data.</text>
</comment>
<evidence type="ECO:0000256" key="1">
    <source>
        <dbReference type="SAM" id="MobiDB-lite"/>
    </source>
</evidence>
<dbReference type="EMBL" id="JAGTJR010000002">
    <property type="protein sequence ID" value="KAH7063277.1"/>
    <property type="molecule type" value="Genomic_DNA"/>
</dbReference>
<evidence type="ECO:0000313" key="4">
    <source>
        <dbReference type="EMBL" id="KAH7063277.1"/>
    </source>
</evidence>
<feature type="transmembrane region" description="Helical" evidence="2">
    <location>
        <begin position="696"/>
        <end position="719"/>
    </location>
</feature>
<evidence type="ECO:0000259" key="3">
    <source>
        <dbReference type="Pfam" id="PF20163"/>
    </source>
</evidence>
<feature type="domain" description="DUF6536" evidence="3">
    <location>
        <begin position="96"/>
        <end position="250"/>
    </location>
</feature>
<keyword evidence="2" id="KW-0472">Membrane</keyword>
<reference evidence="4 5" key="1">
    <citation type="journal article" date="2021" name="Nat. Commun.">
        <title>Genetic determinants of endophytism in the Arabidopsis root mycobiome.</title>
        <authorList>
            <person name="Mesny F."/>
            <person name="Miyauchi S."/>
            <person name="Thiergart T."/>
            <person name="Pickel B."/>
            <person name="Atanasova L."/>
            <person name="Karlsson M."/>
            <person name="Huettel B."/>
            <person name="Barry K.W."/>
            <person name="Haridas S."/>
            <person name="Chen C."/>
            <person name="Bauer D."/>
            <person name="Andreopoulos W."/>
            <person name="Pangilinan J."/>
            <person name="LaButti K."/>
            <person name="Riley R."/>
            <person name="Lipzen A."/>
            <person name="Clum A."/>
            <person name="Drula E."/>
            <person name="Henrissat B."/>
            <person name="Kohler A."/>
            <person name="Grigoriev I.V."/>
            <person name="Martin F.M."/>
            <person name="Hacquard S."/>
        </authorList>
    </citation>
    <scope>NUCLEOTIDE SEQUENCE [LARGE SCALE GENOMIC DNA]</scope>
    <source>
        <strain evidence="4 5">MPI-SDFR-AT-0080</strain>
    </source>
</reference>
<dbReference type="Pfam" id="PF20163">
    <property type="entry name" value="DUF6536"/>
    <property type="match status" value="1"/>
</dbReference>
<keyword evidence="2" id="KW-1133">Transmembrane helix</keyword>
<keyword evidence="2" id="KW-0812">Transmembrane</keyword>
<proteinExistence type="predicted"/>
<feature type="transmembrane region" description="Helical" evidence="2">
    <location>
        <begin position="432"/>
        <end position="452"/>
    </location>
</feature>
<sequence length="791" mass="87464">MHSNILLTPLKPQERYSRAARDSQEDDVGNNTVPSLPTNPTYSQESPRYENVSTESKTLLSDAYSDALSQKKKHSWMPRTWHRRWNAISERLPSGWKLGTMGAALLSFLILIVNISITAAFYSKLHRKGKKASVAPIQTGTCEDIKRSGVIIHLAINIASTLLLGASSYCMQSISAPTREDVDAAHKKGIHLDIGVPSYRNLRFIRRRRLLVWVCLCLSSVPLHLVYNSTFFVSTNNNMYPIYYADESFARGAPYNESFFDEKLYDVDIKGVQSDLVAGRRFQNLTNKECIEGYANTLVADRRSVILVVDRPENCSIFKDPKVITSDYQDCGNISATSLYDMTVYSTGIEPAMTPFVSNWFYWICDQASAYRYDGADLGLNKYDEPPKDLCSDGGWKKQLDADSWIVSGARVRYCYSEKVNHQCQLNVAVNLLWVIVGFNIVKLIITCFLVWSSLINTNPLVTIGDAAASFIETPDAQTRGMCLYGATEIKCVMREGTPIAQEYRGSPKRWSAGVSKLRWSLASILSFLALATILGLLGYAANILQRYYNRGDLSSLWSLGFGTITPYTLISGWRIPTTGNGAVVGAVLIANTPQLLLSLLYLVLNGLITSMAVSAEWARFAHARDALRVSLPRGNQRSTYFLQLPYRLSVPLLGFSALLHWLVSQSIFVAQVNETWPGREEADALGEDDVITTCAYSPMAMVLTCVAIVVLLAAAVVLGRRRLMPGMPPAGSCSLAISAACHAPDGTSSLLPVKWGVVVGEEEDMVVHVVGHCAFSNHDTEFPSEGMLYA</sequence>
<evidence type="ECO:0000313" key="5">
    <source>
        <dbReference type="Proteomes" id="UP000774617"/>
    </source>
</evidence>
<feature type="region of interest" description="Disordered" evidence="1">
    <location>
        <begin position="1"/>
        <end position="51"/>
    </location>
</feature>
<feature type="transmembrane region" description="Helical" evidence="2">
    <location>
        <begin position="596"/>
        <end position="619"/>
    </location>
</feature>
<dbReference type="Proteomes" id="UP000774617">
    <property type="component" value="Unassembled WGS sequence"/>
</dbReference>
<feature type="transmembrane region" description="Helical" evidence="2">
    <location>
        <begin position="101"/>
        <end position="122"/>
    </location>
</feature>
<keyword evidence="5" id="KW-1185">Reference proteome</keyword>
<dbReference type="PANTHER" id="PTHR35395">
    <property type="entry name" value="DUF6536 DOMAIN-CONTAINING PROTEIN"/>
    <property type="match status" value="1"/>
</dbReference>
<dbReference type="PANTHER" id="PTHR35395:SF1">
    <property type="entry name" value="DUF6536 DOMAIN-CONTAINING PROTEIN"/>
    <property type="match status" value="1"/>
</dbReference>
<organism evidence="4 5">
    <name type="scientific">Macrophomina phaseolina</name>
    <dbReference type="NCBI Taxonomy" id="35725"/>
    <lineage>
        <taxon>Eukaryota</taxon>
        <taxon>Fungi</taxon>
        <taxon>Dikarya</taxon>
        <taxon>Ascomycota</taxon>
        <taxon>Pezizomycotina</taxon>
        <taxon>Dothideomycetes</taxon>
        <taxon>Dothideomycetes incertae sedis</taxon>
        <taxon>Botryosphaeriales</taxon>
        <taxon>Botryosphaeriaceae</taxon>
        <taxon>Macrophomina</taxon>
    </lineage>
</organism>
<feature type="transmembrane region" description="Helical" evidence="2">
    <location>
        <begin position="520"/>
        <end position="542"/>
    </location>
</feature>